<organism evidence="7 8">
    <name type="scientific">Eragrostis curvula</name>
    <name type="common">weeping love grass</name>
    <dbReference type="NCBI Taxonomy" id="38414"/>
    <lineage>
        <taxon>Eukaryota</taxon>
        <taxon>Viridiplantae</taxon>
        <taxon>Streptophyta</taxon>
        <taxon>Embryophyta</taxon>
        <taxon>Tracheophyta</taxon>
        <taxon>Spermatophyta</taxon>
        <taxon>Magnoliopsida</taxon>
        <taxon>Liliopsida</taxon>
        <taxon>Poales</taxon>
        <taxon>Poaceae</taxon>
        <taxon>PACMAD clade</taxon>
        <taxon>Chloridoideae</taxon>
        <taxon>Eragrostideae</taxon>
        <taxon>Eragrostidinae</taxon>
        <taxon>Eragrostis</taxon>
    </lineage>
</organism>
<sequence length="493" mass="53815">MESSGPSRSSCSAGLVLLYSSLLLNALLLAHHFVPSSRHLGDDVDGGGRHQLSWSLQAAVEAEAAAATDCSGHGRVYLDGVPGEDGRPACECNRCFVGPDCTRRTPNCTADAESADQMFMEPYWMRHAADSAVVVSGWHRMSYFATDNGEYQSVELERHIRMLHKAVGNAVVDDKHIVFGTGSMKLINALVHALSSPDASVATTPASVVATAPYYPSYRTQTQMFNGRDYKWDGTTANASTRASSSNTTATTRFVEFVTSPNNPDSLLRNPVLSSKSNVIADHVYYWPHFTPIPSPADEDVMLFSASKLSGHAGSRFGWALIRDAAVAARVKTYLEESSMGDSRDTQLRVLRVLKVVLANLHNGGDDMFAWANGVMAARWRRLRAVLARGGVLSVKKIPPQYCTYYKRVREPAPAFAWVKCEREEDTDCYEALLKAGIVTQSGVDSEDSARYARVSLVKTQDDFDVLLERLNDLVTTADEKQHSAPSSTSASS</sequence>
<dbReference type="Pfam" id="PF04863">
    <property type="entry name" value="EGF_alliinase"/>
    <property type="match status" value="1"/>
</dbReference>
<evidence type="ECO:0000256" key="1">
    <source>
        <dbReference type="ARBA" id="ARBA00001933"/>
    </source>
</evidence>
<evidence type="ECO:0008006" key="9">
    <source>
        <dbReference type="Google" id="ProtNLM"/>
    </source>
</evidence>
<dbReference type="InterPro" id="IPR015421">
    <property type="entry name" value="PyrdxlP-dep_Trfase_major"/>
</dbReference>
<comment type="cofactor">
    <cofactor evidence="1">
        <name>pyridoxal 5'-phosphate</name>
        <dbReference type="ChEBI" id="CHEBI:597326"/>
    </cofactor>
</comment>
<accession>A0A5J9SP66</accession>
<dbReference type="EMBL" id="RWGY01000546">
    <property type="protein sequence ID" value="TVU00760.1"/>
    <property type="molecule type" value="Genomic_DNA"/>
</dbReference>
<dbReference type="AlphaFoldDB" id="A0A5J9SP66"/>
<comment type="similarity">
    <text evidence="2">Belongs to the alliinase family.</text>
</comment>
<dbReference type="InterPro" id="IPR037029">
    <property type="entry name" value="Alliinase_N_sf"/>
</dbReference>
<evidence type="ECO:0000313" key="8">
    <source>
        <dbReference type="Proteomes" id="UP000324897"/>
    </source>
</evidence>
<evidence type="ECO:0000313" key="7">
    <source>
        <dbReference type="EMBL" id="TVU00760.1"/>
    </source>
</evidence>
<evidence type="ECO:0000256" key="2">
    <source>
        <dbReference type="ARBA" id="ARBA00006312"/>
    </source>
</evidence>
<evidence type="ECO:0000259" key="5">
    <source>
        <dbReference type="Pfam" id="PF04863"/>
    </source>
</evidence>
<keyword evidence="4" id="KW-0732">Signal</keyword>
<gene>
    <name evidence="7" type="ORF">EJB05_53799</name>
</gene>
<feature type="domain" description="Alliinase EGF-like" evidence="5">
    <location>
        <begin position="53"/>
        <end position="108"/>
    </location>
</feature>
<feature type="signal peptide" evidence="4">
    <location>
        <begin position="1"/>
        <end position="26"/>
    </location>
</feature>
<feature type="domain" description="Alliinase C-terminal" evidence="6">
    <location>
        <begin position="110"/>
        <end position="474"/>
    </location>
</feature>
<evidence type="ECO:0000256" key="4">
    <source>
        <dbReference type="SAM" id="SignalP"/>
    </source>
</evidence>
<keyword evidence="8" id="KW-1185">Reference proteome</keyword>
<dbReference type="InterPro" id="IPR006948">
    <property type="entry name" value="Alliinase_C"/>
</dbReference>
<dbReference type="InterPro" id="IPR015424">
    <property type="entry name" value="PyrdxlP-dep_Trfase"/>
</dbReference>
<dbReference type="GO" id="GO:0006520">
    <property type="term" value="P:amino acid metabolic process"/>
    <property type="evidence" value="ECO:0007669"/>
    <property type="project" value="TreeGrafter"/>
</dbReference>
<dbReference type="InterPro" id="IPR006947">
    <property type="entry name" value="EGF_alliinase"/>
</dbReference>
<dbReference type="Proteomes" id="UP000324897">
    <property type="component" value="Unassembled WGS sequence"/>
</dbReference>
<dbReference type="Gene3D" id="3.40.640.10">
    <property type="entry name" value="Type I PLP-dependent aspartate aminotransferase-like (Major domain)"/>
    <property type="match status" value="1"/>
</dbReference>
<dbReference type="GO" id="GO:0008483">
    <property type="term" value="F:transaminase activity"/>
    <property type="evidence" value="ECO:0007669"/>
    <property type="project" value="TreeGrafter"/>
</dbReference>
<name>A0A5J9SP66_9POAL</name>
<evidence type="ECO:0000259" key="6">
    <source>
        <dbReference type="Pfam" id="PF04864"/>
    </source>
</evidence>
<dbReference type="Pfam" id="PF04864">
    <property type="entry name" value="Alliinase_C"/>
    <property type="match status" value="1"/>
</dbReference>
<comment type="caution">
    <text evidence="7">The sequence shown here is derived from an EMBL/GenBank/DDBJ whole genome shotgun (WGS) entry which is preliminary data.</text>
</comment>
<feature type="non-terminal residue" evidence="7">
    <location>
        <position position="1"/>
    </location>
</feature>
<proteinExistence type="inferred from homology"/>
<dbReference type="CDD" id="cd00609">
    <property type="entry name" value="AAT_like"/>
    <property type="match status" value="1"/>
</dbReference>
<dbReference type="SUPFAM" id="SSF53383">
    <property type="entry name" value="PLP-dependent transferases"/>
    <property type="match status" value="1"/>
</dbReference>
<dbReference type="Gramene" id="TVU00760">
    <property type="protein sequence ID" value="TVU00760"/>
    <property type="gene ID" value="EJB05_53799"/>
</dbReference>
<dbReference type="OrthoDB" id="2020362at2759"/>
<dbReference type="InterPro" id="IPR050478">
    <property type="entry name" value="Ethylene_sulfur-biosynth"/>
</dbReference>
<dbReference type="Gene3D" id="3.90.1150.10">
    <property type="entry name" value="Aspartate Aminotransferase, domain 1"/>
    <property type="match status" value="1"/>
</dbReference>
<protein>
    <recommendedName>
        <fullName evidence="9">Alliinase C-terminal domain-containing protein</fullName>
    </recommendedName>
</protein>
<dbReference type="PANTHER" id="PTHR43795:SF20">
    <property type="entry name" value="TRYPTOPHAN AMINOTRANSFERASE-RELATED PROTEIN 3"/>
    <property type="match status" value="1"/>
</dbReference>
<feature type="chain" id="PRO_5023910382" description="Alliinase C-terminal domain-containing protein" evidence="4">
    <location>
        <begin position="27"/>
        <end position="493"/>
    </location>
</feature>
<dbReference type="PANTHER" id="PTHR43795">
    <property type="entry name" value="BIFUNCTIONAL ASPARTATE AMINOTRANSFERASE AND GLUTAMATE/ASPARTATE-PREPHENATE AMINOTRANSFERASE-RELATED"/>
    <property type="match status" value="1"/>
</dbReference>
<dbReference type="Gene3D" id="2.10.25.30">
    <property type="entry name" value="EGF-like, alliinase"/>
    <property type="match status" value="1"/>
</dbReference>
<dbReference type="InterPro" id="IPR015422">
    <property type="entry name" value="PyrdxlP-dep_Trfase_small"/>
</dbReference>
<evidence type="ECO:0000256" key="3">
    <source>
        <dbReference type="ARBA" id="ARBA00022898"/>
    </source>
</evidence>
<dbReference type="GO" id="GO:0016846">
    <property type="term" value="F:carbon-sulfur lyase activity"/>
    <property type="evidence" value="ECO:0007669"/>
    <property type="project" value="InterPro"/>
</dbReference>
<reference evidence="7 8" key="1">
    <citation type="journal article" date="2019" name="Sci. Rep.">
        <title>A high-quality genome of Eragrostis curvula grass provides insights into Poaceae evolution and supports new strategies to enhance forage quality.</title>
        <authorList>
            <person name="Carballo J."/>
            <person name="Santos B.A.C.M."/>
            <person name="Zappacosta D."/>
            <person name="Garbus I."/>
            <person name="Selva J.P."/>
            <person name="Gallo C.A."/>
            <person name="Diaz A."/>
            <person name="Albertini E."/>
            <person name="Caccamo M."/>
            <person name="Echenique V."/>
        </authorList>
    </citation>
    <scope>NUCLEOTIDE SEQUENCE [LARGE SCALE GENOMIC DNA]</scope>
    <source>
        <strain evidence="8">cv. Victoria</strain>
        <tissue evidence="7">Leaf</tissue>
    </source>
</reference>
<keyword evidence="3" id="KW-0663">Pyridoxal phosphate</keyword>